<organism evidence="1 2">
    <name type="scientific">uncultured phage cr17_1</name>
    <dbReference type="NCBI Taxonomy" id="2986404"/>
    <lineage>
        <taxon>Viruses</taxon>
        <taxon>Duplodnaviria</taxon>
        <taxon>Heunggongvirae</taxon>
        <taxon>Uroviricota</taxon>
        <taxon>Caudoviricetes</taxon>
        <taxon>Crassvirales</taxon>
        <taxon>Intestiviridae</taxon>
        <taxon>Crudevirinae</taxon>
        <taxon>Endlipuvirus</taxon>
        <taxon>Endlipuvirus intestinihominis</taxon>
    </lineage>
</organism>
<gene>
    <name evidence="1" type="primary">gp_25569</name>
</gene>
<proteinExistence type="predicted"/>
<dbReference type="RefSeq" id="YP_010359881.1">
    <property type="nucleotide sequence ID" value="NC_062778.1"/>
</dbReference>
<reference evidence="1 2" key="1">
    <citation type="submission" date="2021-04" db="EMBL/GenBank/DDBJ databases">
        <authorList>
            <person name="Shkoporov A.N."/>
            <person name="Stockdale S.R."/>
            <person name="Guerin E."/>
            <person name="Ross R.P."/>
            <person name="Hill C."/>
        </authorList>
    </citation>
    <scope>NUCLEOTIDE SEQUENCE [LARGE SCALE GENOMIC DNA]</scope>
    <source>
        <strain evidence="2">cr17_1</strain>
    </source>
</reference>
<dbReference type="KEGG" id="vg:75691584"/>
<protein>
    <submittedName>
        <fullName evidence="1">Uncharacterized protein</fullName>
    </submittedName>
</protein>
<evidence type="ECO:0000313" key="1">
    <source>
        <dbReference type="EMBL" id="QWM90309.1"/>
    </source>
</evidence>
<keyword evidence="2" id="KW-1185">Reference proteome</keyword>
<dbReference type="Proteomes" id="UP000827442">
    <property type="component" value="Segment"/>
</dbReference>
<dbReference type="GeneID" id="75691584"/>
<evidence type="ECO:0000313" key="2">
    <source>
        <dbReference type="Proteomes" id="UP000827442"/>
    </source>
</evidence>
<accession>A0AAE7V302</accession>
<sequence>MKNIKTLVIKHFFYEAIQYNGENVLDILNFCKYCYIQNNAILVYVNIIIDIDDWIIKLTDDYYTVLDNKLKEELFKE</sequence>
<dbReference type="EMBL" id="MZ130488">
    <property type="protein sequence ID" value="QWM90309.1"/>
    <property type="molecule type" value="Genomic_DNA"/>
</dbReference>
<name>A0AAE7V302_9CAUD</name>